<proteinExistence type="predicted"/>
<keyword evidence="2" id="KW-1185">Reference proteome</keyword>
<dbReference type="Proteomes" id="UP000324091">
    <property type="component" value="Chromosome 20"/>
</dbReference>
<dbReference type="EMBL" id="RHFK02000013">
    <property type="protein sequence ID" value="TWW66633.1"/>
    <property type="molecule type" value="Genomic_DNA"/>
</dbReference>
<gene>
    <name evidence="1" type="ORF">D4764_20G0006650</name>
</gene>
<comment type="caution">
    <text evidence="1">The sequence shown here is derived from an EMBL/GenBank/DDBJ whole genome shotgun (WGS) entry which is preliminary data.</text>
</comment>
<accession>A0A5C6NHF1</accession>
<name>A0A5C6NHF1_9TELE</name>
<evidence type="ECO:0000313" key="2">
    <source>
        <dbReference type="Proteomes" id="UP000324091"/>
    </source>
</evidence>
<organism evidence="1 2">
    <name type="scientific">Takifugu flavidus</name>
    <name type="common">sansaifugu</name>
    <dbReference type="NCBI Taxonomy" id="433684"/>
    <lineage>
        <taxon>Eukaryota</taxon>
        <taxon>Metazoa</taxon>
        <taxon>Chordata</taxon>
        <taxon>Craniata</taxon>
        <taxon>Vertebrata</taxon>
        <taxon>Euteleostomi</taxon>
        <taxon>Actinopterygii</taxon>
        <taxon>Neopterygii</taxon>
        <taxon>Teleostei</taxon>
        <taxon>Neoteleostei</taxon>
        <taxon>Acanthomorphata</taxon>
        <taxon>Eupercaria</taxon>
        <taxon>Tetraodontiformes</taxon>
        <taxon>Tetradontoidea</taxon>
        <taxon>Tetraodontidae</taxon>
        <taxon>Takifugu</taxon>
    </lineage>
</organism>
<evidence type="ECO:0000313" key="1">
    <source>
        <dbReference type="EMBL" id="TWW66633.1"/>
    </source>
</evidence>
<dbReference type="AlphaFoldDB" id="A0A5C6NHF1"/>
<reference evidence="1 2" key="1">
    <citation type="submission" date="2019-04" db="EMBL/GenBank/DDBJ databases">
        <title>Chromosome genome assembly for Takifugu flavidus.</title>
        <authorList>
            <person name="Xiao S."/>
        </authorList>
    </citation>
    <scope>NUCLEOTIDE SEQUENCE [LARGE SCALE GENOMIC DNA]</scope>
    <source>
        <strain evidence="1">HTHZ2018</strain>
        <tissue evidence="1">Muscle</tissue>
    </source>
</reference>
<sequence length="211" mass="23086">MRPYKEAPPAEIIKNAEILKPLATFRKIPHGTSAARPEADVPHIAVTWRLQLQSGLRDAARFFAKTPIFAPWPILEFALQRSTVGFPPRSQVPVWLRSLFSQRRMQNCCRRGGLIGGGLGPGRGTAPNTVADLVQRHESAGTPTDGGRSQQKVSGWEKLQVGTISAAPGNGHNKSKSIWIRAGLRGMFTCETRKGCKHGSEDDMREVLGNV</sequence>
<protein>
    <submittedName>
        <fullName evidence="1">Uncharacterized protein</fullName>
    </submittedName>
</protein>